<protein>
    <recommendedName>
        <fullName evidence="7">Rubredoxin-like domain-containing protein</fullName>
    </recommendedName>
</protein>
<sequence>MCFNRAWVARICSPHWLPPQQSVNSLSAQRCFRQGAAFRPTPRRYLTNLCRMSLEQDTRAEVAPEEGLSPAATGEELENPESEAARKKAEADRLRAAEKFMVVGTGEATCPGCGYEYRPKNGDSEYPVPPGTLFQDLPKDWQCPICGAEKTAFQSKAREIAGFAENQRYGLGTNSMTSGQKGALIYGSLLFFFALFIAGYFIQ</sequence>
<keyword evidence="6" id="KW-0812">Transmembrane</keyword>
<dbReference type="GO" id="GO:0009507">
    <property type="term" value="C:chloroplast"/>
    <property type="evidence" value="ECO:0007669"/>
    <property type="project" value="TreeGrafter"/>
</dbReference>
<dbReference type="InterPro" id="IPR018527">
    <property type="entry name" value="Rubredoxin_Fe_BS"/>
</dbReference>
<reference evidence="8 9" key="1">
    <citation type="journal article" date="2024" name="Nat. Commun.">
        <title>Phylogenomics reveals the evolutionary origins of lichenization in chlorophyte algae.</title>
        <authorList>
            <person name="Puginier C."/>
            <person name="Libourel C."/>
            <person name="Otte J."/>
            <person name="Skaloud P."/>
            <person name="Haon M."/>
            <person name="Grisel S."/>
            <person name="Petersen M."/>
            <person name="Berrin J.G."/>
            <person name="Delaux P.M."/>
            <person name="Dal Grande F."/>
            <person name="Keller J."/>
        </authorList>
    </citation>
    <scope>NUCLEOTIDE SEQUENCE [LARGE SCALE GENOMIC DNA]</scope>
    <source>
        <strain evidence="8 9">SAG 245.80</strain>
    </source>
</reference>
<evidence type="ECO:0000256" key="6">
    <source>
        <dbReference type="SAM" id="Phobius"/>
    </source>
</evidence>
<dbReference type="PANTHER" id="PTHR47627">
    <property type="entry name" value="RUBREDOXIN"/>
    <property type="match status" value="1"/>
</dbReference>
<dbReference type="Proteomes" id="UP001445335">
    <property type="component" value="Unassembled WGS sequence"/>
</dbReference>
<accession>A0AAW1RPF2</accession>
<keyword evidence="3" id="KW-0249">Electron transport</keyword>
<proteinExistence type="predicted"/>
<evidence type="ECO:0000313" key="9">
    <source>
        <dbReference type="Proteomes" id="UP001445335"/>
    </source>
</evidence>
<feature type="region of interest" description="Disordered" evidence="5">
    <location>
        <begin position="58"/>
        <end position="90"/>
    </location>
</feature>
<dbReference type="Pfam" id="PF00301">
    <property type="entry name" value="Rubredoxin"/>
    <property type="match status" value="1"/>
</dbReference>
<comment type="caution">
    <text evidence="8">The sequence shown here is derived from an EMBL/GenBank/DDBJ whole genome shotgun (WGS) entry which is preliminary data.</text>
</comment>
<keyword evidence="2" id="KW-0479">Metal-binding</keyword>
<dbReference type="Gene3D" id="2.20.28.10">
    <property type="match status" value="1"/>
</dbReference>
<keyword evidence="6" id="KW-1133">Transmembrane helix</keyword>
<evidence type="ECO:0000256" key="4">
    <source>
        <dbReference type="ARBA" id="ARBA00023004"/>
    </source>
</evidence>
<gene>
    <name evidence="8" type="ORF">WJX81_006658</name>
</gene>
<organism evidence="8 9">
    <name type="scientific">Elliptochloris bilobata</name>
    <dbReference type="NCBI Taxonomy" id="381761"/>
    <lineage>
        <taxon>Eukaryota</taxon>
        <taxon>Viridiplantae</taxon>
        <taxon>Chlorophyta</taxon>
        <taxon>core chlorophytes</taxon>
        <taxon>Trebouxiophyceae</taxon>
        <taxon>Trebouxiophyceae incertae sedis</taxon>
        <taxon>Elliptochloris clade</taxon>
        <taxon>Elliptochloris</taxon>
    </lineage>
</organism>
<evidence type="ECO:0000256" key="1">
    <source>
        <dbReference type="ARBA" id="ARBA00022448"/>
    </source>
</evidence>
<dbReference type="PROSITE" id="PS00202">
    <property type="entry name" value="RUBREDOXIN"/>
    <property type="match status" value="1"/>
</dbReference>
<dbReference type="PROSITE" id="PS50903">
    <property type="entry name" value="RUBREDOXIN_LIKE"/>
    <property type="match status" value="1"/>
</dbReference>
<keyword evidence="9" id="KW-1185">Reference proteome</keyword>
<dbReference type="SUPFAM" id="SSF57802">
    <property type="entry name" value="Rubredoxin-like"/>
    <property type="match status" value="1"/>
</dbReference>
<dbReference type="GO" id="GO:0043448">
    <property type="term" value="P:alkane catabolic process"/>
    <property type="evidence" value="ECO:0007669"/>
    <property type="project" value="TreeGrafter"/>
</dbReference>
<feature type="domain" description="Rubredoxin-like" evidence="7">
    <location>
        <begin position="105"/>
        <end position="156"/>
    </location>
</feature>
<evidence type="ECO:0000256" key="2">
    <source>
        <dbReference type="ARBA" id="ARBA00022723"/>
    </source>
</evidence>
<keyword evidence="6" id="KW-0472">Membrane</keyword>
<keyword evidence="4" id="KW-0408">Iron</keyword>
<dbReference type="GO" id="GO:0005506">
    <property type="term" value="F:iron ion binding"/>
    <property type="evidence" value="ECO:0007669"/>
    <property type="project" value="InterPro"/>
</dbReference>
<dbReference type="EMBL" id="JALJOU010000030">
    <property type="protein sequence ID" value="KAK9835046.1"/>
    <property type="molecule type" value="Genomic_DNA"/>
</dbReference>
<evidence type="ECO:0000256" key="5">
    <source>
        <dbReference type="SAM" id="MobiDB-lite"/>
    </source>
</evidence>
<dbReference type="InterPro" id="IPR024934">
    <property type="entry name" value="Rubredoxin-like_dom"/>
</dbReference>
<name>A0AAW1RPF2_9CHLO</name>
<evidence type="ECO:0000259" key="7">
    <source>
        <dbReference type="PROSITE" id="PS50903"/>
    </source>
</evidence>
<dbReference type="GO" id="GO:0009055">
    <property type="term" value="F:electron transfer activity"/>
    <property type="evidence" value="ECO:0007669"/>
    <property type="project" value="TreeGrafter"/>
</dbReference>
<dbReference type="InterPro" id="IPR024935">
    <property type="entry name" value="Rubredoxin_dom"/>
</dbReference>
<evidence type="ECO:0000313" key="8">
    <source>
        <dbReference type="EMBL" id="KAK9835046.1"/>
    </source>
</evidence>
<dbReference type="PRINTS" id="PR00163">
    <property type="entry name" value="RUBREDOXIN"/>
</dbReference>
<dbReference type="CDD" id="cd00730">
    <property type="entry name" value="rubredoxin"/>
    <property type="match status" value="1"/>
</dbReference>
<feature type="transmembrane region" description="Helical" evidence="6">
    <location>
        <begin position="183"/>
        <end position="202"/>
    </location>
</feature>
<keyword evidence="1" id="KW-0813">Transport</keyword>
<dbReference type="PANTHER" id="PTHR47627:SF1">
    <property type="entry name" value="RUBREDOXIN-1-RELATED"/>
    <property type="match status" value="1"/>
</dbReference>
<evidence type="ECO:0000256" key="3">
    <source>
        <dbReference type="ARBA" id="ARBA00022982"/>
    </source>
</evidence>
<dbReference type="InterPro" id="IPR050526">
    <property type="entry name" value="Rubredoxin_ET"/>
</dbReference>
<dbReference type="AlphaFoldDB" id="A0AAW1RPF2"/>